<proteinExistence type="predicted"/>
<evidence type="ECO:0000313" key="3">
    <source>
        <dbReference type="Proteomes" id="UP000054047"/>
    </source>
</evidence>
<feature type="compositionally biased region" description="Polar residues" evidence="1">
    <location>
        <begin position="250"/>
        <end position="262"/>
    </location>
</feature>
<feature type="compositionally biased region" description="Low complexity" evidence="1">
    <location>
        <begin position="364"/>
        <end position="373"/>
    </location>
</feature>
<evidence type="ECO:0000313" key="2">
    <source>
        <dbReference type="EMBL" id="KIH47537.1"/>
    </source>
</evidence>
<name>A0A0C2CCF8_9BILA</name>
<protein>
    <submittedName>
        <fullName evidence="2">Uncharacterized protein</fullName>
    </submittedName>
</protein>
<feature type="region of interest" description="Disordered" evidence="1">
    <location>
        <begin position="89"/>
        <end position="215"/>
    </location>
</feature>
<keyword evidence="3" id="KW-1185">Reference proteome</keyword>
<dbReference type="AlphaFoldDB" id="A0A0C2CCF8"/>
<feature type="compositionally biased region" description="Polar residues" evidence="1">
    <location>
        <begin position="380"/>
        <end position="390"/>
    </location>
</feature>
<dbReference type="OrthoDB" id="5855948at2759"/>
<feature type="compositionally biased region" description="Polar residues" evidence="1">
    <location>
        <begin position="200"/>
        <end position="211"/>
    </location>
</feature>
<sequence>MKFLRDVATVVKESPVDADKIQEADVSQLLANSLAASIPTGSTYRILPQRRLPPKVPANHIVPLETATSLGDGVHRGVEQSLSYWNNETKSIGESTDSKSRTTVKSVEASKHSSSESQPTILKRLPVQRMTKYGLDKLKRHRAPLESVQKLPTPLEQTRPPASQVRHPGQKLNGSNTRVLQERSRSHNSSWRTRSDAKNRSNTLTRISGNGLNRRRKLRQNLGLQQRKTSKPLPGTADVIVRKHMTADLSETISRPATQKKTLSIKKLTSPIRSDPTRKNRIVPQQAPPKSRAKPKQERKTDALRSKQRLPKGTASRTSQRQPVIKYRTEARPTHSISKWHPAHNASQADPEQQRHSDPRFSGSLQSQPPLSQRYRSKQNRPASSPSQSAPHREELGSTSQLRGANESVQSRSGREQVLNDMVFDLFTKLGVQSFAMKTTEGTLRGVADPRQTRFIPLQLFQPSNQRKSDSHSTNPGTAFKSLPQIEHNELKVAARGTLRSAVATNKTTAQNSSALNSIVFFRNSAGKAIPWRRTAGITRNELRRLRLKTT</sequence>
<feature type="compositionally biased region" description="Basic and acidic residues" evidence="1">
    <location>
        <begin position="295"/>
        <end position="305"/>
    </location>
</feature>
<dbReference type="EMBL" id="KN767583">
    <property type="protein sequence ID" value="KIH47537.1"/>
    <property type="molecule type" value="Genomic_DNA"/>
</dbReference>
<gene>
    <name evidence="2" type="ORF">ANCDUO_22401</name>
</gene>
<feature type="region of interest" description="Disordered" evidence="1">
    <location>
        <begin position="250"/>
        <end position="414"/>
    </location>
</feature>
<evidence type="ECO:0000256" key="1">
    <source>
        <dbReference type="SAM" id="MobiDB-lite"/>
    </source>
</evidence>
<feature type="compositionally biased region" description="Polar residues" evidence="1">
    <location>
        <begin position="397"/>
        <end position="412"/>
    </location>
</feature>
<reference evidence="2 3" key="1">
    <citation type="submission" date="2013-12" db="EMBL/GenBank/DDBJ databases">
        <title>Draft genome of the parsitic nematode Ancylostoma duodenale.</title>
        <authorList>
            <person name="Mitreva M."/>
        </authorList>
    </citation>
    <scope>NUCLEOTIDE SEQUENCE [LARGE SCALE GENOMIC DNA]</scope>
    <source>
        <strain evidence="2 3">Zhejiang</strain>
    </source>
</reference>
<organism evidence="2 3">
    <name type="scientific">Ancylostoma duodenale</name>
    <dbReference type="NCBI Taxonomy" id="51022"/>
    <lineage>
        <taxon>Eukaryota</taxon>
        <taxon>Metazoa</taxon>
        <taxon>Ecdysozoa</taxon>
        <taxon>Nematoda</taxon>
        <taxon>Chromadorea</taxon>
        <taxon>Rhabditida</taxon>
        <taxon>Rhabditina</taxon>
        <taxon>Rhabditomorpha</taxon>
        <taxon>Strongyloidea</taxon>
        <taxon>Ancylostomatidae</taxon>
        <taxon>Ancylostomatinae</taxon>
        <taxon>Ancylostoma</taxon>
    </lineage>
</organism>
<dbReference type="Proteomes" id="UP000054047">
    <property type="component" value="Unassembled WGS sequence"/>
</dbReference>
<accession>A0A0C2CCF8</accession>